<dbReference type="Proteomes" id="UP000027586">
    <property type="component" value="Unassembled WGS sequence"/>
</dbReference>
<gene>
    <name evidence="2" type="ORF">LCOR_12198.1</name>
</gene>
<proteinExistence type="predicted"/>
<comment type="caution">
    <text evidence="2">The sequence shown here is derived from an EMBL/GenBank/DDBJ whole genome shotgun (WGS) entry which is preliminary data.</text>
</comment>
<keyword evidence="1" id="KW-0472">Membrane</keyword>
<dbReference type="EMBL" id="CBTN010000188">
    <property type="protein sequence ID" value="CDH61423.1"/>
    <property type="molecule type" value="Genomic_DNA"/>
</dbReference>
<protein>
    <submittedName>
        <fullName evidence="2">Uncharacterized protein</fullName>
    </submittedName>
</protein>
<dbReference type="OrthoDB" id="61370at2759"/>
<keyword evidence="1" id="KW-0812">Transmembrane</keyword>
<sequence length="190" mass="21078">MAVSLLAYVITFFVFLCNYALTLTATVIPKWLSFVAPMPLYMETDYGLFRLCRSFTRDCRPFPSDDQGDCSEDGFCELWRAAAAGMVLAAILGGLTIVALLGVMCSNRRKRARAWMTLSGLFVLHALPQAFAMGIMAYLFNTSATFYVGTRYNMSFILGTISWCLSIFLAAILALVAILSPPEYAYQPIH</sequence>
<dbReference type="Gene3D" id="1.20.140.150">
    <property type="match status" value="1"/>
</dbReference>
<name>A0A068SGD3_9FUNG</name>
<dbReference type="VEuPathDB" id="FungiDB:LCOR_12198.1"/>
<feature type="transmembrane region" description="Helical" evidence="1">
    <location>
        <begin position="152"/>
        <end position="179"/>
    </location>
</feature>
<feature type="transmembrane region" description="Helical" evidence="1">
    <location>
        <begin position="81"/>
        <end position="103"/>
    </location>
</feature>
<organism evidence="2 3">
    <name type="scientific">Lichtheimia corymbifera JMRC:FSU:9682</name>
    <dbReference type="NCBI Taxonomy" id="1263082"/>
    <lineage>
        <taxon>Eukaryota</taxon>
        <taxon>Fungi</taxon>
        <taxon>Fungi incertae sedis</taxon>
        <taxon>Mucoromycota</taxon>
        <taxon>Mucoromycotina</taxon>
        <taxon>Mucoromycetes</taxon>
        <taxon>Mucorales</taxon>
        <taxon>Lichtheimiaceae</taxon>
        <taxon>Lichtheimia</taxon>
    </lineage>
</organism>
<evidence type="ECO:0000256" key="1">
    <source>
        <dbReference type="SAM" id="Phobius"/>
    </source>
</evidence>
<keyword evidence="3" id="KW-1185">Reference proteome</keyword>
<feature type="transmembrane region" description="Helical" evidence="1">
    <location>
        <begin position="115"/>
        <end position="140"/>
    </location>
</feature>
<dbReference type="AlphaFoldDB" id="A0A068SGD3"/>
<reference evidence="2" key="1">
    <citation type="submission" date="2013-08" db="EMBL/GenBank/DDBJ databases">
        <title>Gene expansion shapes genome architecture in the human pathogen Lichtheimia corymbifera: an evolutionary genomics analysis in the ancient terrestrial Mucorales (Mucoromycotina).</title>
        <authorList>
            <person name="Schwartze V.U."/>
            <person name="Winter S."/>
            <person name="Shelest E."/>
            <person name="Marcet-Houben M."/>
            <person name="Horn F."/>
            <person name="Wehner S."/>
            <person name="Hoffmann K."/>
            <person name="Riege K."/>
            <person name="Sammeth M."/>
            <person name="Nowrousian M."/>
            <person name="Valiante V."/>
            <person name="Linde J."/>
            <person name="Jacobsen I.D."/>
            <person name="Marz M."/>
            <person name="Brakhage A.A."/>
            <person name="Gabaldon T."/>
            <person name="Bocker S."/>
            <person name="Voigt K."/>
        </authorList>
    </citation>
    <scope>NUCLEOTIDE SEQUENCE [LARGE SCALE GENOMIC DNA]</scope>
    <source>
        <strain evidence="2">FSU 9682</strain>
    </source>
</reference>
<evidence type="ECO:0000313" key="3">
    <source>
        <dbReference type="Proteomes" id="UP000027586"/>
    </source>
</evidence>
<accession>A0A068SGD3</accession>
<feature type="transmembrane region" description="Helical" evidence="1">
    <location>
        <begin position="5"/>
        <end position="28"/>
    </location>
</feature>
<evidence type="ECO:0000313" key="2">
    <source>
        <dbReference type="EMBL" id="CDH61423.1"/>
    </source>
</evidence>
<keyword evidence="1" id="KW-1133">Transmembrane helix</keyword>